<dbReference type="EMBL" id="HBUE01329764">
    <property type="protein sequence ID" value="CAG6592595.1"/>
    <property type="molecule type" value="Transcribed_RNA"/>
</dbReference>
<dbReference type="EMBL" id="HBUE01092538">
    <property type="protein sequence ID" value="CAG6482168.1"/>
    <property type="molecule type" value="Transcribed_RNA"/>
</dbReference>
<protein>
    <submittedName>
        <fullName evidence="1">(northern house mosquito) hypothetical protein</fullName>
    </submittedName>
</protein>
<organism evidence="1">
    <name type="scientific">Culex pipiens</name>
    <name type="common">House mosquito</name>
    <dbReference type="NCBI Taxonomy" id="7175"/>
    <lineage>
        <taxon>Eukaryota</taxon>
        <taxon>Metazoa</taxon>
        <taxon>Ecdysozoa</taxon>
        <taxon>Arthropoda</taxon>
        <taxon>Hexapoda</taxon>
        <taxon>Insecta</taxon>
        <taxon>Pterygota</taxon>
        <taxon>Neoptera</taxon>
        <taxon>Endopterygota</taxon>
        <taxon>Diptera</taxon>
        <taxon>Nematocera</taxon>
        <taxon>Culicoidea</taxon>
        <taxon>Culicidae</taxon>
        <taxon>Culicinae</taxon>
        <taxon>Culicini</taxon>
        <taxon>Culex</taxon>
        <taxon>Culex</taxon>
    </lineage>
</organism>
<sequence>MLIVRIRVLCGNFSVQRKMLLRGSFNCFGLLRRFLQMAQTRIESVSIGNVFHSADLISGVHVRERSFDCATSIGHLTVRSVNVPWMPSSRITKRIRFRWGWNRGNLFLYYNTS</sequence>
<accession>A0A8D8KH02</accession>
<name>A0A8D8KH02_CULPI</name>
<dbReference type="AlphaFoldDB" id="A0A8D8KH02"/>
<dbReference type="EMBL" id="HBUE01223097">
    <property type="protein sequence ID" value="CAG6540524.1"/>
    <property type="molecule type" value="Transcribed_RNA"/>
</dbReference>
<proteinExistence type="predicted"/>
<reference evidence="1" key="1">
    <citation type="submission" date="2021-05" db="EMBL/GenBank/DDBJ databases">
        <authorList>
            <person name="Alioto T."/>
            <person name="Alioto T."/>
            <person name="Gomez Garrido J."/>
        </authorList>
    </citation>
    <scope>NUCLEOTIDE SEQUENCE</scope>
</reference>
<evidence type="ECO:0000313" key="1">
    <source>
        <dbReference type="EMBL" id="CAG6592595.1"/>
    </source>
</evidence>